<protein>
    <submittedName>
        <fullName evidence="1">Uncharacterized protein</fullName>
    </submittedName>
</protein>
<gene>
    <name evidence="1" type="ORF">ASZ90_001824</name>
</gene>
<dbReference type="AlphaFoldDB" id="A0A0W8G567"/>
<reference evidence="1" key="1">
    <citation type="journal article" date="2015" name="Proc. Natl. Acad. Sci. U.S.A.">
        <title>Networks of energetic and metabolic interactions define dynamics in microbial communities.</title>
        <authorList>
            <person name="Embree M."/>
            <person name="Liu J.K."/>
            <person name="Al-Bassam M.M."/>
            <person name="Zengler K."/>
        </authorList>
    </citation>
    <scope>NUCLEOTIDE SEQUENCE</scope>
</reference>
<evidence type="ECO:0000313" key="1">
    <source>
        <dbReference type="EMBL" id="KUG28312.1"/>
    </source>
</evidence>
<proteinExistence type="predicted"/>
<sequence length="39" mass="4120">MKNENQTHPVTFPGRCGMGLCAASREAAATRRGHFGGAM</sequence>
<name>A0A0W8G567_9ZZZZ</name>
<dbReference type="EMBL" id="LNQE01000234">
    <property type="protein sequence ID" value="KUG28312.1"/>
    <property type="molecule type" value="Genomic_DNA"/>
</dbReference>
<accession>A0A0W8G567</accession>
<comment type="caution">
    <text evidence="1">The sequence shown here is derived from an EMBL/GenBank/DDBJ whole genome shotgun (WGS) entry which is preliminary data.</text>
</comment>
<organism evidence="1">
    <name type="scientific">hydrocarbon metagenome</name>
    <dbReference type="NCBI Taxonomy" id="938273"/>
    <lineage>
        <taxon>unclassified sequences</taxon>
        <taxon>metagenomes</taxon>
        <taxon>ecological metagenomes</taxon>
    </lineage>
</organism>